<sequence>MRNLVVVVSLICLAGCNAQPEFRVEPQVLTSKPKHLSFHPDDPSLCLVVSDADVSVWSLSDPKKPLRVGTLPASWTAKFLPGDESRIVAAGKDGSMRVWDSSGQPISEPFTNPALQRDVGDDGKQAWWINQDSVTGLDISPDGTRLVARTWGGGAFRWRLKPKPELAGEVDSSLFFAPDEDATLIRRITAGDNSFHYVREDGTNWCEPLTGLRKELQSSFVAMLASEPRIVAVEEFGRVLIWTQDGSLVSDSIAPHQEDYFNPHNPFVKRLAFSKANGSIVTVGEDTGTQLWTSGGIRLGQLETAGGYYVDDVEFNSDGSIIGFVESGEYHSENSTVRFWQPTGKIVSSVVPCKGLEFDHDGEVNSLLWISEDVVVTGGRDGTIRVLDPTKRATTQSWEAHASVVGLSHDDKTQTIISVGAEGRVRFWSYDGSEKRDEVRLPDHPDCVALSSDCRTLAMSFIDQSQGYDRRLVTIDLNNGELGSEFNVSLEGRGQLAESLLFTKDGEHLFAGLGSGVVRKFHVADGSLEAEHDLHPETQFGRGAVCDLEIAPAGNLLASAGADGRVVVFDLDHSLEVASSFHTEVPKFYPRQIRQLAWSPDGSALVTLAVDGTLVVWTPDLSVKSKPIQIDGAAPNCLHFTGNNVVSAGLLGHIRVATLGGDVRTFDAGHGTHTGKGANGLVANGIDRLYTAGLNGKVSAWNLDGEFLAESHDGHATNGHLSIEEDDFIFEKITRITIERESGTVFTCGIDGRILSHDADLKSSRQVALMKDVPAEMLVSSDGQHVFIATEDGGLLKMRTKDGSQNWHTMVGENISSLEMDSDLQNVVVQLGSESNCLVDAETGQVVSAASTDLPPATLSASNNEKYVLALAGDGNLAFKGRAAKSWTHWPIRFENVTSSAISDDGNRVALLRMAASDWRGNSVVELFSKTGVSLGLIELPSSCDAISFVDGHSVIAAVGRESLHFIEASARELCSLVPAYKERAIVDVGHKNGLVAVGEGKRLTLFSCDGHRLWTREFRDSIKGVDILGESGSLLVHNDEDIWVVDCDTGQESEIARRKEWGKPSCHYVSEDAGVIVIGCIDGAVELYALSDDGPKHLHRLSVFEVVKDTDGLDPADWPYEESPAISFMGDDSLPPTYLLMSDMSFDDNDSGSVVAVAVHDDCVYAMSASGTICCVSRNDGRVLGSPFQLPEAWDLDKNPKSTSLTPLNDCLLLEDDDRQLLLDNDMNQLWSYTPRFVFNTLEDDVLESHFWCIDGGQIQLMYAGDKGGVRTIRSRQFDMPMTLVASSESGAVVSPQFDAPAFDSGSTTLHFVDRELNQVGSAIVGNNGLLITMPDGRFAGTGYVFDTARVFEAGKTVPLPSADGFRLAAAVDVGHELTNKTTIAASLASQLLDLAQRVGHAYLDAPVIVKAAVWPTLVYSLTLMAVLGLWIAAPARLAELAMSRVGDEGQSNLQKFSRFFTLIYFLGHSRRAVDSWMKKHFDTLDERCLKDCAAYKERQRYVDLGYEDQSQEWFKRLSNGNSGGVWLYGPGGRGKSTMAFEIARRVNSSRKTPFLTFLVAEDWAGDLVELMCDRLHTDDKRPTRSMVEGLLHRKRIIVVLDGASERRVVSDKQVLAGTAGSESEALCQVRSLMEKGILRCLIVTSRHLPPKKRVFERFCLVELGPISEAKLEGFVRAYVSEEEFEDVYAAVSALAFSIDLSPLMARMAIEVARHSEAVTSNFAQLAIDYVLALRSQSADTLCEQDFIRVVKEVAHLCVEDEATSGEVCFYELRGYLKGKAEASPYTTVGQGDDSLPIADVINELVKSGLIEMNRTRDRVGFCADPIAEYMAAWAICDSPSELKRFRSKIRMLQKNRGEDFATGLSRALDDVDATRQHETNPVA</sequence>
<dbReference type="InterPro" id="IPR027417">
    <property type="entry name" value="P-loop_NTPase"/>
</dbReference>
<dbReference type="PANTHER" id="PTHR19857:SF21">
    <property type="entry name" value="ANAPHASE-PROMOTING COMPLEX SUBUNIT 4 WD40 DOMAIN-CONTAINING PROTEIN"/>
    <property type="match status" value="1"/>
</dbReference>
<gene>
    <name evidence="4" type="primary">bamB_5</name>
    <name evidence="4" type="ORF">Pan54_51730</name>
</gene>
<dbReference type="Pfam" id="PF00400">
    <property type="entry name" value="WD40"/>
    <property type="match status" value="3"/>
</dbReference>
<dbReference type="InterPro" id="IPR036322">
    <property type="entry name" value="WD40_repeat_dom_sf"/>
</dbReference>
<dbReference type="RefSeq" id="WP_146506126.1">
    <property type="nucleotide sequence ID" value="NZ_SJPG01000001.1"/>
</dbReference>
<evidence type="ECO:0000313" key="5">
    <source>
        <dbReference type="Proteomes" id="UP000316095"/>
    </source>
</evidence>
<feature type="repeat" description="WD" evidence="3">
    <location>
        <begin position="593"/>
        <end position="617"/>
    </location>
</feature>
<evidence type="ECO:0000313" key="4">
    <source>
        <dbReference type="EMBL" id="TWT64411.1"/>
    </source>
</evidence>
<dbReference type="EMBL" id="SJPG01000001">
    <property type="protein sequence ID" value="TWT64411.1"/>
    <property type="molecule type" value="Genomic_DNA"/>
</dbReference>
<dbReference type="Proteomes" id="UP000316095">
    <property type="component" value="Unassembled WGS sequence"/>
</dbReference>
<dbReference type="InterPro" id="IPR015943">
    <property type="entry name" value="WD40/YVTN_repeat-like_dom_sf"/>
</dbReference>
<proteinExistence type="predicted"/>
<protein>
    <submittedName>
        <fullName evidence="4">Outer membrane protein assembly factor BamB</fullName>
    </submittedName>
</protein>
<dbReference type="SUPFAM" id="SSF50978">
    <property type="entry name" value="WD40 repeat-like"/>
    <property type="match status" value="1"/>
</dbReference>
<dbReference type="OrthoDB" id="230341at2"/>
<name>A0A5C5XPL6_9PLAN</name>
<comment type="caution">
    <text evidence="4">The sequence shown here is derived from an EMBL/GenBank/DDBJ whole genome shotgun (WGS) entry which is preliminary data.</text>
</comment>
<dbReference type="InterPro" id="IPR051179">
    <property type="entry name" value="WD_repeat_multifunction"/>
</dbReference>
<keyword evidence="2" id="KW-0677">Repeat</keyword>
<dbReference type="InterPro" id="IPR001680">
    <property type="entry name" value="WD40_rpt"/>
</dbReference>
<dbReference type="Gene3D" id="3.40.50.300">
    <property type="entry name" value="P-loop containing nucleotide triphosphate hydrolases"/>
    <property type="match status" value="1"/>
</dbReference>
<dbReference type="SUPFAM" id="SSF50998">
    <property type="entry name" value="Quinoprotein alcohol dehydrogenase-like"/>
    <property type="match status" value="1"/>
</dbReference>
<evidence type="ECO:0000256" key="3">
    <source>
        <dbReference type="PROSITE-ProRule" id="PRU00221"/>
    </source>
</evidence>
<evidence type="ECO:0000256" key="2">
    <source>
        <dbReference type="ARBA" id="ARBA00022737"/>
    </source>
</evidence>
<dbReference type="Gene3D" id="2.130.10.10">
    <property type="entry name" value="YVTN repeat-like/Quinoprotein amine dehydrogenase"/>
    <property type="match status" value="4"/>
</dbReference>
<dbReference type="PROSITE" id="PS50082">
    <property type="entry name" value="WD_REPEATS_2"/>
    <property type="match status" value="2"/>
</dbReference>
<dbReference type="SUPFAM" id="SSF82171">
    <property type="entry name" value="DPP6 N-terminal domain-like"/>
    <property type="match status" value="2"/>
</dbReference>
<reference evidence="4 5" key="1">
    <citation type="submission" date="2019-02" db="EMBL/GenBank/DDBJ databases">
        <title>Deep-cultivation of Planctomycetes and their phenomic and genomic characterization uncovers novel biology.</title>
        <authorList>
            <person name="Wiegand S."/>
            <person name="Jogler M."/>
            <person name="Boedeker C."/>
            <person name="Pinto D."/>
            <person name="Vollmers J."/>
            <person name="Rivas-Marin E."/>
            <person name="Kohn T."/>
            <person name="Peeters S.H."/>
            <person name="Heuer A."/>
            <person name="Rast P."/>
            <person name="Oberbeckmann S."/>
            <person name="Bunk B."/>
            <person name="Jeske O."/>
            <person name="Meyerdierks A."/>
            <person name="Storesund J.E."/>
            <person name="Kallscheuer N."/>
            <person name="Luecker S."/>
            <person name="Lage O.M."/>
            <person name="Pohl T."/>
            <person name="Merkel B.J."/>
            <person name="Hornburger P."/>
            <person name="Mueller R.-W."/>
            <person name="Bruemmer F."/>
            <person name="Labrenz M."/>
            <person name="Spormann A.M."/>
            <person name="Op Den Camp H."/>
            <person name="Overmann J."/>
            <person name="Amann R."/>
            <person name="Jetten M.S.M."/>
            <person name="Mascher T."/>
            <person name="Medema M.H."/>
            <person name="Devos D.P."/>
            <person name="Kaster A.-K."/>
            <person name="Ovreas L."/>
            <person name="Rohde M."/>
            <person name="Galperin M.Y."/>
            <person name="Jogler C."/>
        </authorList>
    </citation>
    <scope>NUCLEOTIDE SEQUENCE [LARGE SCALE GENOMIC DNA]</scope>
    <source>
        <strain evidence="4 5">Pan54</strain>
    </source>
</reference>
<dbReference type="PANTHER" id="PTHR19857">
    <property type="entry name" value="MITOCHONDRIAL DIVISION PROTEIN 1-RELATED"/>
    <property type="match status" value="1"/>
</dbReference>
<dbReference type="SUPFAM" id="SSF52540">
    <property type="entry name" value="P-loop containing nucleoside triphosphate hydrolases"/>
    <property type="match status" value="1"/>
</dbReference>
<feature type="repeat" description="WD" evidence="3">
    <location>
        <begin position="83"/>
        <end position="100"/>
    </location>
</feature>
<dbReference type="InterPro" id="IPR011047">
    <property type="entry name" value="Quinoprotein_ADH-like_sf"/>
</dbReference>
<keyword evidence="5" id="KW-1185">Reference proteome</keyword>
<organism evidence="4 5">
    <name type="scientific">Rubinisphaera italica</name>
    <dbReference type="NCBI Taxonomy" id="2527969"/>
    <lineage>
        <taxon>Bacteria</taxon>
        <taxon>Pseudomonadati</taxon>
        <taxon>Planctomycetota</taxon>
        <taxon>Planctomycetia</taxon>
        <taxon>Planctomycetales</taxon>
        <taxon>Planctomycetaceae</taxon>
        <taxon>Rubinisphaera</taxon>
    </lineage>
</organism>
<accession>A0A5C5XPL6</accession>
<evidence type="ECO:0000256" key="1">
    <source>
        <dbReference type="ARBA" id="ARBA00022574"/>
    </source>
</evidence>
<dbReference type="SMART" id="SM00320">
    <property type="entry name" value="WD40"/>
    <property type="match status" value="11"/>
</dbReference>
<keyword evidence="1 3" id="KW-0853">WD repeat</keyword>